<dbReference type="RefSeq" id="WP_316704554.1">
    <property type="nucleotide sequence ID" value="NZ_CP136338.1"/>
</dbReference>
<gene>
    <name evidence="3" type="ORF">RXV79_27890</name>
</gene>
<keyword evidence="1" id="KW-0175">Coiled coil</keyword>
<proteinExistence type="predicted"/>
<dbReference type="Proteomes" id="UP001303946">
    <property type="component" value="Plasmid unnamed2"/>
</dbReference>
<organism evidence="3 4">
    <name type="scientific">Piscinibacter gummiphilus</name>
    <dbReference type="NCBI Taxonomy" id="946333"/>
    <lineage>
        <taxon>Bacteria</taxon>
        <taxon>Pseudomonadati</taxon>
        <taxon>Pseudomonadota</taxon>
        <taxon>Betaproteobacteria</taxon>
        <taxon>Burkholderiales</taxon>
        <taxon>Sphaerotilaceae</taxon>
        <taxon>Piscinibacter</taxon>
    </lineage>
</organism>
<protein>
    <submittedName>
        <fullName evidence="3">Uncharacterized protein</fullName>
    </submittedName>
</protein>
<keyword evidence="4" id="KW-1185">Reference proteome</keyword>
<geneLocation type="plasmid" evidence="3 4">
    <name>unnamed2</name>
</geneLocation>
<keyword evidence="2" id="KW-0472">Membrane</keyword>
<feature type="transmembrane region" description="Helical" evidence="2">
    <location>
        <begin position="284"/>
        <end position="307"/>
    </location>
</feature>
<dbReference type="EMBL" id="CP136338">
    <property type="protein sequence ID" value="WOB11309.1"/>
    <property type="molecule type" value="Genomic_DNA"/>
</dbReference>
<name>A0ABZ0D9F9_9BURK</name>
<evidence type="ECO:0000256" key="2">
    <source>
        <dbReference type="SAM" id="Phobius"/>
    </source>
</evidence>
<feature type="coiled-coil region" evidence="1">
    <location>
        <begin position="316"/>
        <end position="350"/>
    </location>
</feature>
<reference evidence="3 4" key="1">
    <citation type="submission" date="2023-10" db="EMBL/GenBank/DDBJ databases">
        <title>Bacteria for the degradation of biodegradable plastic PBAT(Polybutylene adipate terephthalate).</title>
        <authorList>
            <person name="Weon H.-Y."/>
            <person name="Yeon J."/>
        </authorList>
    </citation>
    <scope>NUCLEOTIDE SEQUENCE [LARGE SCALE GENOMIC DNA]</scope>
    <source>
        <strain evidence="3 4">SBD 7-3</strain>
        <plasmid evidence="3 4">unnamed2</plasmid>
    </source>
</reference>
<evidence type="ECO:0000313" key="3">
    <source>
        <dbReference type="EMBL" id="WOB11309.1"/>
    </source>
</evidence>
<keyword evidence="2" id="KW-1133">Transmembrane helix</keyword>
<evidence type="ECO:0000256" key="1">
    <source>
        <dbReference type="SAM" id="Coils"/>
    </source>
</evidence>
<keyword evidence="3" id="KW-0614">Plasmid</keyword>
<evidence type="ECO:0000313" key="4">
    <source>
        <dbReference type="Proteomes" id="UP001303946"/>
    </source>
</evidence>
<sequence>MAEPQYGRHVLAPNDGSVLVTAQPTVTEKEIHDDRQLIQQRLDAAYLNLTDRMAPFQKEWDAGPLTALISSVRAGAAAGASEWGDDFTEMFSKEMWTNLGVKIKDLAGSALDAAGNYSKGVYNDIAASTEAAATRAGKVLENPDKTIYNWGWWQRNFEEAIDDAEKAVGQQVDDYVHSAQATANALSEAAKKAQKAYKHREAILGLPELLVKGDPKPVQAFVDNVLMDIDPQLAKEIKSDPNFYMVLELISDHDSILGYLAYVGLMIESVPPNFLGYAAAKGGVYLLIELLLLLVTAILSAGAAAAARVASLIARLAASSAKLAKAAKKIERAKEALDALIRVIEDFCQAATDLRMLGDKLRQARQRGLVLRGNTRSTVVARKQAIKRDRKCQVCGSTQHTTPRHRLGTVVYE</sequence>
<accession>A0ABZ0D9F9</accession>
<keyword evidence="2" id="KW-0812">Transmembrane</keyword>